<gene>
    <name evidence="1" type="ORF">ACFOKF_04965</name>
</gene>
<keyword evidence="2" id="KW-1185">Reference proteome</keyword>
<reference evidence="2" key="1">
    <citation type="journal article" date="2019" name="Int. J. Syst. Evol. Microbiol.">
        <title>The Global Catalogue of Microorganisms (GCM) 10K type strain sequencing project: providing services to taxonomists for standard genome sequencing and annotation.</title>
        <authorList>
            <consortium name="The Broad Institute Genomics Platform"/>
            <consortium name="The Broad Institute Genome Sequencing Center for Infectious Disease"/>
            <person name="Wu L."/>
            <person name="Ma J."/>
        </authorList>
    </citation>
    <scope>NUCLEOTIDE SEQUENCE [LARGE SCALE GENOMIC DNA]</scope>
    <source>
        <strain evidence="2">CCM 7491</strain>
    </source>
</reference>
<proteinExistence type="predicted"/>
<name>A0ABV7NDM4_9SPHN</name>
<dbReference type="RefSeq" id="WP_380793672.1">
    <property type="nucleotide sequence ID" value="NZ_JBHRVU010000004.1"/>
</dbReference>
<accession>A0ABV7NDM4</accession>
<evidence type="ECO:0000313" key="1">
    <source>
        <dbReference type="EMBL" id="MFC3440559.1"/>
    </source>
</evidence>
<dbReference type="EMBL" id="JBHRVU010000004">
    <property type="protein sequence ID" value="MFC3440559.1"/>
    <property type="molecule type" value="Genomic_DNA"/>
</dbReference>
<organism evidence="1 2">
    <name type="scientific">Sphingobium rhizovicinum</name>
    <dbReference type="NCBI Taxonomy" id="432308"/>
    <lineage>
        <taxon>Bacteria</taxon>
        <taxon>Pseudomonadati</taxon>
        <taxon>Pseudomonadota</taxon>
        <taxon>Alphaproteobacteria</taxon>
        <taxon>Sphingomonadales</taxon>
        <taxon>Sphingomonadaceae</taxon>
        <taxon>Sphingobium</taxon>
    </lineage>
</organism>
<sequence length="115" mass="13169">MTWTTIRLELARTPAFPNGSAARSYVLRLPLEPDGRIDEQEYRHHPEYATVRRFWPNEPDRHGHLLRTAEGWACSYPPDQAPFRLETAEIRSGSRLILTQADGENLPFEVKALAA</sequence>
<dbReference type="Proteomes" id="UP001595681">
    <property type="component" value="Unassembled WGS sequence"/>
</dbReference>
<comment type="caution">
    <text evidence="1">The sequence shown here is derived from an EMBL/GenBank/DDBJ whole genome shotgun (WGS) entry which is preliminary data.</text>
</comment>
<protein>
    <submittedName>
        <fullName evidence="1">Uncharacterized protein</fullName>
    </submittedName>
</protein>
<evidence type="ECO:0000313" key="2">
    <source>
        <dbReference type="Proteomes" id="UP001595681"/>
    </source>
</evidence>